<dbReference type="GeneID" id="20713982"/>
<sequence>MVYEIVFDMVCVPIRQDLYGDDNRLWPLELELNLSDLRSFFVIQTLYPRGKVL</sequence>
<keyword evidence="2" id="KW-1185">Reference proteome</keyword>
<dbReference type="KEGG" id="tot:TOT_010001179"/>
<name>J4D6Q8_THEOR</name>
<dbReference type="EMBL" id="AP011946">
    <property type="protein sequence ID" value="BAM39725.1"/>
    <property type="molecule type" value="Genomic_DNA"/>
</dbReference>
<evidence type="ECO:0000313" key="1">
    <source>
        <dbReference type="EMBL" id="BAM39725.1"/>
    </source>
</evidence>
<dbReference type="RefSeq" id="XP_009690026.1">
    <property type="nucleotide sequence ID" value="XM_009691731.1"/>
</dbReference>
<dbReference type="VEuPathDB" id="PiroplasmaDB:TOT_010001179"/>
<protein>
    <submittedName>
        <fullName evidence="1">Uncharacterized protein</fullName>
    </submittedName>
</protein>
<accession>J4D6Q8</accession>
<dbReference type="Proteomes" id="UP000003786">
    <property type="component" value="Chromosome 1"/>
</dbReference>
<evidence type="ECO:0000313" key="2">
    <source>
        <dbReference type="Proteomes" id="UP000003786"/>
    </source>
</evidence>
<organism evidence="1 2">
    <name type="scientific">Theileria orientalis strain Shintoku</name>
    <dbReference type="NCBI Taxonomy" id="869250"/>
    <lineage>
        <taxon>Eukaryota</taxon>
        <taxon>Sar</taxon>
        <taxon>Alveolata</taxon>
        <taxon>Apicomplexa</taxon>
        <taxon>Aconoidasida</taxon>
        <taxon>Piroplasmida</taxon>
        <taxon>Theileriidae</taxon>
        <taxon>Theileria</taxon>
    </lineage>
</organism>
<dbReference type="AlphaFoldDB" id="J4D6Q8"/>
<reference evidence="1 2" key="1">
    <citation type="journal article" date="2012" name="MBio">
        <title>Comparative genome analysis of three eukaryotic parasites with differing abilities to transform leukocytes reveals key mediators of Theileria-induced leukocyte transformation.</title>
        <authorList>
            <person name="Hayashida K."/>
            <person name="Hara Y."/>
            <person name="Abe T."/>
            <person name="Yamasaki C."/>
            <person name="Toyoda A."/>
            <person name="Kosuge T."/>
            <person name="Suzuki Y."/>
            <person name="Sato Y."/>
            <person name="Kawashima S."/>
            <person name="Katayama T."/>
            <person name="Wakaguri H."/>
            <person name="Inoue N."/>
            <person name="Homma K."/>
            <person name="Tada-Umezaki M."/>
            <person name="Yagi Y."/>
            <person name="Fujii Y."/>
            <person name="Habara T."/>
            <person name="Kanehisa M."/>
            <person name="Watanabe H."/>
            <person name="Ito K."/>
            <person name="Gojobori T."/>
            <person name="Sugawara H."/>
            <person name="Imanishi T."/>
            <person name="Weir W."/>
            <person name="Gardner M."/>
            <person name="Pain A."/>
            <person name="Shiels B."/>
            <person name="Hattori M."/>
            <person name="Nene V."/>
            <person name="Sugimoto C."/>
        </authorList>
    </citation>
    <scope>NUCLEOTIDE SEQUENCE [LARGE SCALE GENOMIC DNA]</scope>
    <source>
        <strain evidence="1 2">Shintoku</strain>
    </source>
</reference>
<proteinExistence type="predicted"/>
<gene>
    <name evidence="1" type="ORF">TOT_010001179</name>
</gene>